<keyword evidence="2" id="KW-1185">Reference proteome</keyword>
<proteinExistence type="predicted"/>
<dbReference type="OrthoDB" id="3395095at2"/>
<dbReference type="AlphaFoldDB" id="A0A0T6LPQ9"/>
<dbReference type="Proteomes" id="UP000050867">
    <property type="component" value="Unassembled WGS sequence"/>
</dbReference>
<reference evidence="1 2" key="1">
    <citation type="submission" date="2015-10" db="EMBL/GenBank/DDBJ databases">
        <title>Draft genome sequence of pyrrolomycin-producing Streptomyces vitaminophilus.</title>
        <authorList>
            <person name="Graham D.E."/>
            <person name="Mahan K.M."/>
            <person name="Klingeman D.M."/>
            <person name="Hettich R.L."/>
            <person name="Parry R.J."/>
        </authorList>
    </citation>
    <scope>NUCLEOTIDE SEQUENCE [LARGE SCALE GENOMIC DNA]</scope>
    <source>
        <strain evidence="1 2">ATCC 31673</strain>
    </source>
</reference>
<accession>A0A0T6LPQ9</accession>
<organism evidence="1 2">
    <name type="scientific">Wenjunlia vitaminophila</name>
    <name type="common">Streptomyces vitaminophilus</name>
    <dbReference type="NCBI Taxonomy" id="76728"/>
    <lineage>
        <taxon>Bacteria</taxon>
        <taxon>Bacillati</taxon>
        <taxon>Actinomycetota</taxon>
        <taxon>Actinomycetes</taxon>
        <taxon>Kitasatosporales</taxon>
        <taxon>Streptomycetaceae</taxon>
        <taxon>Wenjunlia</taxon>
    </lineage>
</organism>
<protein>
    <submittedName>
        <fullName evidence="1">Uncharacterized protein</fullName>
    </submittedName>
</protein>
<name>A0A0T6LPQ9_WENVI</name>
<dbReference type="Gene3D" id="1.10.1200.10">
    <property type="entry name" value="ACP-like"/>
    <property type="match status" value="1"/>
</dbReference>
<comment type="caution">
    <text evidence="1">The sequence shown here is derived from an EMBL/GenBank/DDBJ whole genome shotgun (WGS) entry which is preliminary data.</text>
</comment>
<gene>
    <name evidence="1" type="ORF">AQ490_27280</name>
</gene>
<evidence type="ECO:0000313" key="1">
    <source>
        <dbReference type="EMBL" id="KRV48032.1"/>
    </source>
</evidence>
<dbReference type="EMBL" id="LLZU01000033">
    <property type="protein sequence ID" value="KRV48032.1"/>
    <property type="molecule type" value="Genomic_DNA"/>
</dbReference>
<evidence type="ECO:0000313" key="2">
    <source>
        <dbReference type="Proteomes" id="UP000050867"/>
    </source>
</evidence>
<dbReference type="SUPFAM" id="SSF47336">
    <property type="entry name" value="ACP-like"/>
    <property type="match status" value="1"/>
</dbReference>
<sequence>MTFIPWDAKFEDVLRASLTALEPVSPLEPEVELAEYGLDRAGAAAIARRLEETYCVALPDGVVTVRTTPGVLWSAVQDAVEAVWRLDPLPLAFGNPTTGVRELTPVVPGL</sequence>
<dbReference type="RefSeq" id="WP_018384396.1">
    <property type="nucleotide sequence ID" value="NZ_LLZU01000033.1"/>
</dbReference>
<dbReference type="InterPro" id="IPR036736">
    <property type="entry name" value="ACP-like_sf"/>
</dbReference>